<dbReference type="GO" id="GO:0050194">
    <property type="term" value="F:phosphonoacetaldehyde hydrolase activity"/>
    <property type="evidence" value="ECO:0007669"/>
    <property type="project" value="UniProtKB-UniRule"/>
</dbReference>
<feature type="binding site" evidence="9">
    <location>
        <position position="12"/>
    </location>
    <ligand>
        <name>Mg(2+)</name>
        <dbReference type="ChEBI" id="CHEBI:18420"/>
    </ligand>
</feature>
<feature type="active site" description="Schiff-base intermediate with substrate" evidence="9">
    <location>
        <position position="51"/>
    </location>
</feature>
<comment type="catalytic activity">
    <reaction evidence="6 9">
        <text>phosphonoacetaldehyde + H2O = acetaldehyde + phosphate + H(+)</text>
        <dbReference type="Rhea" id="RHEA:18905"/>
        <dbReference type="ChEBI" id="CHEBI:15343"/>
        <dbReference type="ChEBI" id="CHEBI:15377"/>
        <dbReference type="ChEBI" id="CHEBI:15378"/>
        <dbReference type="ChEBI" id="CHEBI:43474"/>
        <dbReference type="ChEBI" id="CHEBI:58383"/>
        <dbReference type="EC" id="3.11.1.1"/>
    </reaction>
</comment>
<organism evidence="10 11">
    <name type="scientific">Cytobacillus depressus</name>
    <dbReference type="NCBI Taxonomy" id="1602942"/>
    <lineage>
        <taxon>Bacteria</taxon>
        <taxon>Bacillati</taxon>
        <taxon>Bacillota</taxon>
        <taxon>Bacilli</taxon>
        <taxon>Bacillales</taxon>
        <taxon>Bacillaceae</taxon>
        <taxon>Cytobacillus</taxon>
    </lineage>
</organism>
<dbReference type="SFLD" id="SFLDG01129">
    <property type="entry name" value="C1.5:_HAD__Beta-PGM__Phosphata"/>
    <property type="match status" value="1"/>
</dbReference>
<keyword evidence="4 9" id="KW-0460">Magnesium</keyword>
<dbReference type="GO" id="GO:0008967">
    <property type="term" value="F:phosphoglycolate phosphatase activity"/>
    <property type="evidence" value="ECO:0007669"/>
    <property type="project" value="TreeGrafter"/>
</dbReference>
<dbReference type="FunFam" id="1.10.150.240:FF:000006">
    <property type="entry name" value="Phosphonoacetaldehyde hydrolase"/>
    <property type="match status" value="1"/>
</dbReference>
<dbReference type="NCBIfam" id="TIGR01422">
    <property type="entry name" value="phosphonatase"/>
    <property type="match status" value="1"/>
</dbReference>
<name>A0A6L3V3X9_9BACI</name>
<dbReference type="SFLD" id="SFLDS00003">
    <property type="entry name" value="Haloacid_Dehalogenase"/>
    <property type="match status" value="1"/>
</dbReference>
<gene>
    <name evidence="9" type="primary">phnX</name>
    <name evidence="10" type="ORF">F7731_16195</name>
</gene>
<dbReference type="Gene3D" id="1.10.150.240">
    <property type="entry name" value="Putative phosphatase, domain 2"/>
    <property type="match status" value="1"/>
</dbReference>
<dbReference type="EMBL" id="WBOS01000008">
    <property type="protein sequence ID" value="KAB2333081.1"/>
    <property type="molecule type" value="Genomic_DNA"/>
</dbReference>
<comment type="caution">
    <text evidence="10">The sequence shown here is derived from an EMBL/GenBank/DDBJ whole genome shotgun (WGS) entry which is preliminary data.</text>
</comment>
<evidence type="ECO:0000256" key="7">
    <source>
        <dbReference type="ARBA" id="ARBA00056573"/>
    </source>
</evidence>
<evidence type="ECO:0000256" key="6">
    <source>
        <dbReference type="ARBA" id="ARBA00052005"/>
    </source>
</evidence>
<evidence type="ECO:0000256" key="4">
    <source>
        <dbReference type="ARBA" id="ARBA00022842"/>
    </source>
</evidence>
<dbReference type="GO" id="GO:0006281">
    <property type="term" value="P:DNA repair"/>
    <property type="evidence" value="ECO:0007669"/>
    <property type="project" value="TreeGrafter"/>
</dbReference>
<evidence type="ECO:0000313" key="11">
    <source>
        <dbReference type="Proteomes" id="UP000481030"/>
    </source>
</evidence>
<dbReference type="CDD" id="cd02586">
    <property type="entry name" value="HAD_PHN"/>
    <property type="match status" value="1"/>
</dbReference>
<evidence type="ECO:0000256" key="5">
    <source>
        <dbReference type="ARBA" id="ARBA00023270"/>
    </source>
</evidence>
<dbReference type="Pfam" id="PF00702">
    <property type="entry name" value="Hydrolase"/>
    <property type="match status" value="1"/>
</dbReference>
<proteinExistence type="inferred from homology"/>
<reference evidence="10 11" key="1">
    <citation type="journal article" date="2016" name="Antonie Van Leeuwenhoek">
        <title>Bacillus depressus sp. nov., isolated from soil of a sunflower field.</title>
        <authorList>
            <person name="Wei X."/>
            <person name="Xin D."/>
            <person name="Xin Y."/>
            <person name="Zhang H."/>
            <person name="Wang T."/>
            <person name="Zhang J."/>
        </authorList>
    </citation>
    <scope>NUCLEOTIDE SEQUENCE [LARGE SCALE GENOMIC DNA]</scope>
    <source>
        <strain evidence="10 11">BZ1</strain>
    </source>
</reference>
<accession>A0A6L3V3X9</accession>
<sequence>MSKVEGVIFDWAGTTVDFGCFAPVNVFIDIFKQADIDVMMEEARAPMGMLKIDHIRAMLSMPRISKLWEERFGMPFTEQDVENLYGEFEPALMASLSEYTDPIPEVVETVQTLRNQGLKIGSTTGYTNTMMEVVVPHALKKGYGPDCYFTPDDTNSFGRPYPYMIYRNMEKLNLSASWKVVKVGDTVSDIQEGVNAGVWTVGVVIGSSEMGLSLDEYQSLSAAEREAVILQTEHSFMQSGADFTIKSMGELPQLIEEINRLIAEGKRPGANSI</sequence>
<dbReference type="EC" id="3.11.1.1" evidence="8 9"/>
<feature type="binding site" evidence="9">
    <location>
        <position position="185"/>
    </location>
    <ligand>
        <name>Mg(2+)</name>
        <dbReference type="ChEBI" id="CHEBI:18420"/>
    </ligand>
</feature>
<feature type="binding site" evidence="9">
    <location>
        <position position="10"/>
    </location>
    <ligand>
        <name>Mg(2+)</name>
        <dbReference type="ChEBI" id="CHEBI:18420"/>
    </ligand>
</feature>
<dbReference type="Proteomes" id="UP000481030">
    <property type="component" value="Unassembled WGS sequence"/>
</dbReference>
<dbReference type="InterPro" id="IPR050155">
    <property type="entry name" value="HAD-like_hydrolase_sf"/>
</dbReference>
<dbReference type="OrthoDB" id="5504491at2"/>
<comment type="cofactor">
    <cofactor evidence="9">
        <name>Mg(2+)</name>
        <dbReference type="ChEBI" id="CHEBI:18420"/>
    </cofactor>
    <text evidence="9">Binds 1 Mg(2+) ion per subunit.</text>
</comment>
<evidence type="ECO:0000256" key="1">
    <source>
        <dbReference type="ARBA" id="ARBA00011738"/>
    </source>
</evidence>
<dbReference type="GO" id="GO:0019700">
    <property type="term" value="P:organic phosphonate catabolic process"/>
    <property type="evidence" value="ECO:0007669"/>
    <property type="project" value="InterPro"/>
</dbReference>
<evidence type="ECO:0000256" key="3">
    <source>
        <dbReference type="ARBA" id="ARBA00022801"/>
    </source>
</evidence>
<dbReference type="GO" id="GO:0000287">
    <property type="term" value="F:magnesium ion binding"/>
    <property type="evidence" value="ECO:0007669"/>
    <property type="project" value="UniProtKB-UniRule"/>
</dbReference>
<comment type="function">
    <text evidence="7 9">Involved in phosphonate degradation.</text>
</comment>
<evidence type="ECO:0000256" key="2">
    <source>
        <dbReference type="ARBA" id="ARBA00022723"/>
    </source>
</evidence>
<keyword evidence="11" id="KW-1185">Reference proteome</keyword>
<comment type="subunit">
    <text evidence="1 9">Homodimer.</text>
</comment>
<keyword evidence="2 9" id="KW-0479">Metal-binding</keyword>
<keyword evidence="3 9" id="KW-0378">Hydrolase</keyword>
<dbReference type="GO" id="GO:0005829">
    <property type="term" value="C:cytosol"/>
    <property type="evidence" value="ECO:0007669"/>
    <property type="project" value="TreeGrafter"/>
</dbReference>
<evidence type="ECO:0000313" key="10">
    <source>
        <dbReference type="EMBL" id="KAB2333081.1"/>
    </source>
</evidence>
<dbReference type="InterPro" id="IPR006323">
    <property type="entry name" value="Phosphonoacetald_hydro"/>
</dbReference>
<dbReference type="PANTHER" id="PTHR43434">
    <property type="entry name" value="PHOSPHOGLYCOLATE PHOSPHATASE"/>
    <property type="match status" value="1"/>
</dbReference>
<dbReference type="PANTHER" id="PTHR43434:SF19">
    <property type="entry name" value="PHOSPHONOACETALDEHYDE HYDROLASE"/>
    <property type="match status" value="1"/>
</dbReference>
<dbReference type="SUPFAM" id="SSF56784">
    <property type="entry name" value="HAD-like"/>
    <property type="match status" value="1"/>
</dbReference>
<dbReference type="SFLD" id="SFLDG01135">
    <property type="entry name" value="C1.5.6:_HAD__Beta-PGM__Phospha"/>
    <property type="match status" value="1"/>
</dbReference>
<dbReference type="RefSeq" id="WP_151535829.1">
    <property type="nucleotide sequence ID" value="NZ_WBOS01000008.1"/>
</dbReference>
<dbReference type="AlphaFoldDB" id="A0A6L3V3X9"/>
<evidence type="ECO:0000256" key="8">
    <source>
        <dbReference type="ARBA" id="ARBA00066472"/>
    </source>
</evidence>
<dbReference type="HAMAP" id="MF_01375">
    <property type="entry name" value="PhnX"/>
    <property type="match status" value="1"/>
</dbReference>
<evidence type="ECO:0000256" key="9">
    <source>
        <dbReference type="HAMAP-Rule" id="MF_01375"/>
    </source>
</evidence>
<dbReference type="Gene3D" id="3.40.50.1000">
    <property type="entry name" value="HAD superfamily/HAD-like"/>
    <property type="match status" value="1"/>
</dbReference>
<comment type="similarity">
    <text evidence="9">Belongs to the HAD-like hydrolase superfamily. PhnX family.</text>
</comment>
<feature type="active site" description="Nucleophile" evidence="9">
    <location>
        <position position="10"/>
    </location>
</feature>
<keyword evidence="5 9" id="KW-0704">Schiff base</keyword>
<dbReference type="InterPro" id="IPR023214">
    <property type="entry name" value="HAD_sf"/>
</dbReference>
<dbReference type="InterPro" id="IPR036412">
    <property type="entry name" value="HAD-like_sf"/>
</dbReference>
<protein>
    <recommendedName>
        <fullName evidence="8 9">Phosphonoacetaldehyde hydrolase</fullName>
        <shortName evidence="9">Phosphonatase</shortName>
        <ecNumber evidence="8 9">3.11.1.1</ecNumber>
    </recommendedName>
    <alternativeName>
        <fullName evidence="9">Phosphonoacetaldehyde phosphonohydrolase</fullName>
    </alternativeName>
</protein>
<dbReference type="InterPro" id="IPR023198">
    <property type="entry name" value="PGP-like_dom2"/>
</dbReference>